<dbReference type="GO" id="GO:0004803">
    <property type="term" value="F:transposase activity"/>
    <property type="evidence" value="ECO:0007669"/>
    <property type="project" value="InterPro"/>
</dbReference>
<dbReference type="GO" id="GO:0006313">
    <property type="term" value="P:DNA transposition"/>
    <property type="evidence" value="ECO:0007669"/>
    <property type="project" value="InterPro"/>
</dbReference>
<reference evidence="2 3" key="1">
    <citation type="submission" date="2014-12" db="EMBL/GenBank/DDBJ databases">
        <title>Genome sequence of Methanobrevibacter arboriphilicus DH1, DSM1125.</title>
        <authorList>
            <person name="Poehlein A."/>
            <person name="Thauer R.K."/>
            <person name="Seedorf H."/>
            <person name="Daniel R."/>
        </authorList>
    </citation>
    <scope>NUCLEOTIDE SEQUENCE [LARGE SCALE GENOMIC DNA]</scope>
    <source>
        <strain evidence="2 3">DH1</strain>
    </source>
</reference>
<dbReference type="SUPFAM" id="SSF53098">
    <property type="entry name" value="Ribonuclease H-like"/>
    <property type="match status" value="1"/>
</dbReference>
<comment type="caution">
    <text evidence="2">The sequence shown here is derived from an EMBL/GenBank/DDBJ whole genome shotgun (WGS) entry which is preliminary data.</text>
</comment>
<organism evidence="2 3">
    <name type="scientific">Methanobrevibacter arboriphilus JCM 13429 = DSM 1125</name>
    <dbReference type="NCBI Taxonomy" id="1300164"/>
    <lineage>
        <taxon>Archaea</taxon>
        <taxon>Methanobacteriati</taxon>
        <taxon>Methanobacteriota</taxon>
        <taxon>Methanomada group</taxon>
        <taxon>Methanobacteria</taxon>
        <taxon>Methanobacteriales</taxon>
        <taxon>Methanobacteriaceae</taxon>
        <taxon>Methanobrevibacter</taxon>
    </lineage>
</organism>
<sequence>MKIPMNPDKKDPVWNMFSKILKLIDSRTFQEELARDNFTSTNKHQLMLKLVLLSIFFQLDLSYVYDQVESREKLRKFLNINDLLSLKQIREIYHRNDESKYLELCLKTLNKMQFNKIRYIKTIILDSTSITLDLKFNGKYLSKQSLLTKAYKRAFSTNNGHYAGFKMTLAIDERTCKPLAILIHPGSPHDTKIFDEILHELKRRRILKKWQLILCDRGFQSLENYLIGINNYQVLPLIFPKKKPSLITLIERIQNPLDYFTEEKYKTQTYANLKEKLFNLLTHWEDYRRRRWKIEEFFKFLKIELKLKKIHAYTKKSTYKHVYLNVLLIGMMISTGYREIKEVRNLVNFT</sequence>
<dbReference type="EMBL" id="JXMW01000003">
    <property type="protein sequence ID" value="OQD59377.1"/>
    <property type="molecule type" value="Genomic_DNA"/>
</dbReference>
<evidence type="ECO:0000313" key="3">
    <source>
        <dbReference type="Proteomes" id="UP000191661"/>
    </source>
</evidence>
<evidence type="ECO:0000313" key="2">
    <source>
        <dbReference type="EMBL" id="OQD59377.1"/>
    </source>
</evidence>
<gene>
    <name evidence="2" type="ORF">MBBAR_3c00320</name>
</gene>
<name>A0A1V6N461_METAZ</name>
<dbReference type="GO" id="GO:0003677">
    <property type="term" value="F:DNA binding"/>
    <property type="evidence" value="ECO:0007669"/>
    <property type="project" value="InterPro"/>
</dbReference>
<evidence type="ECO:0000259" key="1">
    <source>
        <dbReference type="Pfam" id="PF01609"/>
    </source>
</evidence>
<accession>A0A1V6N461</accession>
<dbReference type="OrthoDB" id="76296at2157"/>
<dbReference type="Proteomes" id="UP000191661">
    <property type="component" value="Unassembled WGS sequence"/>
</dbReference>
<dbReference type="InterPro" id="IPR002559">
    <property type="entry name" value="Transposase_11"/>
</dbReference>
<dbReference type="InterPro" id="IPR012337">
    <property type="entry name" value="RNaseH-like_sf"/>
</dbReference>
<protein>
    <submittedName>
        <fullName evidence="2">Transposase-like protein</fullName>
    </submittedName>
</protein>
<proteinExistence type="predicted"/>
<dbReference type="Pfam" id="PF01609">
    <property type="entry name" value="DDE_Tnp_1"/>
    <property type="match status" value="1"/>
</dbReference>
<keyword evidence="3" id="KW-1185">Reference proteome</keyword>
<dbReference type="RefSeq" id="WP_080459612.1">
    <property type="nucleotide sequence ID" value="NZ_JXMW01000003.1"/>
</dbReference>
<dbReference type="AlphaFoldDB" id="A0A1V6N461"/>
<feature type="domain" description="Transposase IS4-like" evidence="1">
    <location>
        <begin position="122"/>
        <end position="327"/>
    </location>
</feature>